<feature type="region of interest" description="Disordered" evidence="1">
    <location>
        <begin position="60"/>
        <end position="83"/>
    </location>
</feature>
<organism evidence="2 3">
    <name type="scientific">Diplodia seriata</name>
    <dbReference type="NCBI Taxonomy" id="420778"/>
    <lineage>
        <taxon>Eukaryota</taxon>
        <taxon>Fungi</taxon>
        <taxon>Dikarya</taxon>
        <taxon>Ascomycota</taxon>
        <taxon>Pezizomycotina</taxon>
        <taxon>Dothideomycetes</taxon>
        <taxon>Dothideomycetes incertae sedis</taxon>
        <taxon>Botryosphaeriales</taxon>
        <taxon>Botryosphaeriaceae</taxon>
        <taxon>Diplodia</taxon>
    </lineage>
</organism>
<comment type="caution">
    <text evidence="2">The sequence shown here is derived from an EMBL/GenBank/DDBJ whole genome shotgun (WGS) entry which is preliminary data.</text>
</comment>
<name>A0ABR3CHT6_9PEZI</name>
<evidence type="ECO:0000313" key="2">
    <source>
        <dbReference type="EMBL" id="KAL0260180.1"/>
    </source>
</evidence>
<dbReference type="RefSeq" id="XP_066633209.1">
    <property type="nucleotide sequence ID" value="XM_066777367.1"/>
</dbReference>
<proteinExistence type="predicted"/>
<reference evidence="2 3" key="1">
    <citation type="submission" date="2024-02" db="EMBL/GenBank/DDBJ databases">
        <title>De novo assembly and annotation of 12 fungi associated with fruit tree decline syndrome in Ontario, Canada.</title>
        <authorList>
            <person name="Sulman M."/>
            <person name="Ellouze W."/>
            <person name="Ilyukhin E."/>
        </authorList>
    </citation>
    <scope>NUCLEOTIDE SEQUENCE [LARGE SCALE GENOMIC DNA]</scope>
    <source>
        <strain evidence="2 3">FDS-637</strain>
    </source>
</reference>
<dbReference type="GeneID" id="92010011"/>
<gene>
    <name evidence="2" type="ORF">SLS55_005926</name>
</gene>
<keyword evidence="3" id="KW-1185">Reference proteome</keyword>
<dbReference type="Proteomes" id="UP001430584">
    <property type="component" value="Unassembled WGS sequence"/>
</dbReference>
<sequence>MYPPLSLRDAAPLSLRDAAPLSLREAAPLSRRDAASAPLSLREAAPLSLRDTASAPLSLREAAPLSLRETASPPLSRRDAASAPLSLREAAPLSLRGAAPLSLRNAAPLSLRDTGAASAPLSLRDTASAPLSLRDSTSAPLSRRDAAPASKPLARRDAPASNALYVRDGIQVSSDHVLRYLRDRNLVTWVPSGAGFAIDVSDALWELGLDGAARRKRSFAPMTSRKRALRLVDDAEGSVVCYEQKEVVSAARLQRAAADACDALARPPSGAATSFRLWETAVGGAASHLRFGVRALGDEGLAGGVPSCQATVIRMLEVCAVDGNMASGDVMIDDRFLISVDPVNLAF</sequence>
<feature type="region of interest" description="Disordered" evidence="1">
    <location>
        <begin position="132"/>
        <end position="155"/>
    </location>
</feature>
<evidence type="ECO:0000256" key="1">
    <source>
        <dbReference type="SAM" id="MobiDB-lite"/>
    </source>
</evidence>
<evidence type="ECO:0000313" key="3">
    <source>
        <dbReference type="Proteomes" id="UP001430584"/>
    </source>
</evidence>
<accession>A0ABR3CHT6</accession>
<protein>
    <submittedName>
        <fullName evidence="2">Uncharacterized protein</fullName>
    </submittedName>
</protein>
<dbReference type="EMBL" id="JAJVCZ030000005">
    <property type="protein sequence ID" value="KAL0260180.1"/>
    <property type="molecule type" value="Genomic_DNA"/>
</dbReference>